<dbReference type="InterPro" id="IPR012677">
    <property type="entry name" value="Nucleotide-bd_a/b_plait_sf"/>
</dbReference>
<dbReference type="InterPro" id="IPR000467">
    <property type="entry name" value="G_patch_dom"/>
</dbReference>
<evidence type="ECO:0000256" key="2">
    <source>
        <dbReference type="ARBA" id="ARBA00022664"/>
    </source>
</evidence>
<proteinExistence type="predicted"/>
<dbReference type="InterPro" id="IPR040052">
    <property type="entry name" value="RBM17"/>
</dbReference>
<gene>
    <name evidence="8" type="ORF">B0F90DRAFT_1816335</name>
</gene>
<dbReference type="Pfam" id="PF01585">
    <property type="entry name" value="G-patch"/>
    <property type="match status" value="1"/>
</dbReference>
<dbReference type="AlphaFoldDB" id="A0AAD4M7L1"/>
<evidence type="ECO:0000259" key="7">
    <source>
        <dbReference type="PROSITE" id="PS50174"/>
    </source>
</evidence>
<accession>A0AAD4M7L1</accession>
<dbReference type="GO" id="GO:0045292">
    <property type="term" value="P:mRNA cis splicing, via spliceosome"/>
    <property type="evidence" value="ECO:0007669"/>
    <property type="project" value="InterPro"/>
</dbReference>
<feature type="region of interest" description="Disordered" evidence="6">
    <location>
        <begin position="61"/>
        <end position="97"/>
    </location>
</feature>
<feature type="region of interest" description="Disordered" evidence="6">
    <location>
        <begin position="1"/>
        <end position="22"/>
    </location>
</feature>
<comment type="subcellular location">
    <subcellularLocation>
        <location evidence="1">Nucleus</location>
    </subcellularLocation>
</comment>
<dbReference type="GO" id="GO:0071011">
    <property type="term" value="C:precatalytic spliceosome"/>
    <property type="evidence" value="ECO:0007669"/>
    <property type="project" value="TreeGrafter"/>
</dbReference>
<sequence length="782" mass="84788">MPKSSLGLLENDIRVDERSPPPTRLADSMVSFALPQRLVTIDEIRRGNLSKLRRHLGKSVPADLIPPRLDTDETSEDTSSDEEQYADLPPALSSPEYLSELTTAISPILEKAEDEKHEKLIRRAGGLYGGIQFSSTSPFTSSTQTEQSPLTVPTQRQETPTPEPPSEVAQAGDDTDPITQEIPAVSSKATAGWSASLAFAPVKRKPKYSTNKPPNVATLATFSHVGVTSAPSTIISSTAIVTAPPSLVDSSNPSVPEQAPGPGPGHKSGWGKKVRPPSMVLDDDVNGFRGNTKRKSGGSRKHKKNKNVQQLTVWDPSESYDPSRPNDYNEYKVWKHREHEERFERLAKERRVEAQKRLRSSSRSDYTESDQEDARPRKTGRYGDQDDRWSCDDDERLRGGIGNGPFTRPTRDTRITGEEAYQRRLAMSTSSQTASQIASSVLVTGVFEDANTTVTGSPAPPLRAETGEEAYLRRVAISQQSPPPVPLEATPPAQPSPRTSEEVHQQRALLPGQQTSLPPPQGTLGSLDSLGYNTFVPQSEQTPSASVPAIHGSHVTSHFEERVRNSRNTAAAIAAKFSALAPLIEVEDVPDFAPTGGDVEPSKRPDPHGFAARLMAKWGHKEGQGLGADGGGIVHALSVEQIKAGKGTDGKGKNYGRGRIIDAGAEARAKAETERFGEPSRVIVLTNMVGLEDASDPDLPADVGCDECSKNGTVERVVVHVVQPPPPDETDAVRIFVLFAGPAGAWKTVRELDGRFFGGRTARARYFPESLYNRFAFDGLLP</sequence>
<dbReference type="SUPFAM" id="SSF54928">
    <property type="entry name" value="RNA-binding domain, RBD"/>
    <property type="match status" value="1"/>
</dbReference>
<dbReference type="PANTHER" id="PTHR13288">
    <property type="entry name" value="SPLICING FACTOR 45 SPF45"/>
    <property type="match status" value="1"/>
</dbReference>
<keyword evidence="4" id="KW-0508">mRNA splicing</keyword>
<feature type="compositionally biased region" description="Basic and acidic residues" evidence="6">
    <location>
        <begin position="372"/>
        <end position="398"/>
    </location>
</feature>
<feature type="region of interest" description="Disordered" evidence="6">
    <location>
        <begin position="244"/>
        <end position="331"/>
    </location>
</feature>
<organism evidence="8 9">
    <name type="scientific">Multifurca ochricompacta</name>
    <dbReference type="NCBI Taxonomy" id="376703"/>
    <lineage>
        <taxon>Eukaryota</taxon>
        <taxon>Fungi</taxon>
        <taxon>Dikarya</taxon>
        <taxon>Basidiomycota</taxon>
        <taxon>Agaricomycotina</taxon>
        <taxon>Agaricomycetes</taxon>
        <taxon>Russulales</taxon>
        <taxon>Russulaceae</taxon>
        <taxon>Multifurca</taxon>
    </lineage>
</organism>
<dbReference type="EMBL" id="WTXG01000009">
    <property type="protein sequence ID" value="KAI0303547.1"/>
    <property type="molecule type" value="Genomic_DNA"/>
</dbReference>
<protein>
    <recommendedName>
        <fullName evidence="7">G-patch domain-containing protein</fullName>
    </recommendedName>
</protein>
<dbReference type="Gene3D" id="3.30.70.330">
    <property type="match status" value="1"/>
</dbReference>
<keyword evidence="2" id="KW-0507">mRNA processing</keyword>
<feature type="compositionally biased region" description="Acidic residues" evidence="6">
    <location>
        <begin position="72"/>
        <end position="85"/>
    </location>
</feature>
<evidence type="ECO:0000256" key="5">
    <source>
        <dbReference type="ARBA" id="ARBA00023242"/>
    </source>
</evidence>
<dbReference type="GO" id="GO:0003723">
    <property type="term" value="F:RNA binding"/>
    <property type="evidence" value="ECO:0007669"/>
    <property type="project" value="UniProtKB-KW"/>
</dbReference>
<feature type="region of interest" description="Disordered" evidence="6">
    <location>
        <begin position="346"/>
        <end position="412"/>
    </location>
</feature>
<dbReference type="SMART" id="SM00443">
    <property type="entry name" value="G_patch"/>
    <property type="match status" value="1"/>
</dbReference>
<feature type="compositionally biased region" description="Basic residues" evidence="6">
    <location>
        <begin position="291"/>
        <end position="306"/>
    </location>
</feature>
<evidence type="ECO:0000313" key="8">
    <source>
        <dbReference type="EMBL" id="KAI0303547.1"/>
    </source>
</evidence>
<dbReference type="Proteomes" id="UP001203297">
    <property type="component" value="Unassembled WGS sequence"/>
</dbReference>
<keyword evidence="3" id="KW-0694">RNA-binding</keyword>
<evidence type="ECO:0000256" key="1">
    <source>
        <dbReference type="ARBA" id="ARBA00004123"/>
    </source>
</evidence>
<evidence type="ECO:0000313" key="9">
    <source>
        <dbReference type="Proteomes" id="UP001203297"/>
    </source>
</evidence>
<dbReference type="PROSITE" id="PS50174">
    <property type="entry name" value="G_PATCH"/>
    <property type="match status" value="1"/>
</dbReference>
<reference evidence="8" key="1">
    <citation type="journal article" date="2022" name="New Phytol.">
        <title>Evolutionary transition to the ectomycorrhizal habit in the genomes of a hyperdiverse lineage of mushroom-forming fungi.</title>
        <authorList>
            <person name="Looney B."/>
            <person name="Miyauchi S."/>
            <person name="Morin E."/>
            <person name="Drula E."/>
            <person name="Courty P.E."/>
            <person name="Kohler A."/>
            <person name="Kuo A."/>
            <person name="LaButti K."/>
            <person name="Pangilinan J."/>
            <person name="Lipzen A."/>
            <person name="Riley R."/>
            <person name="Andreopoulos W."/>
            <person name="He G."/>
            <person name="Johnson J."/>
            <person name="Nolan M."/>
            <person name="Tritt A."/>
            <person name="Barry K.W."/>
            <person name="Grigoriev I.V."/>
            <person name="Nagy L.G."/>
            <person name="Hibbett D."/>
            <person name="Henrissat B."/>
            <person name="Matheny P.B."/>
            <person name="Labbe J."/>
            <person name="Martin F.M."/>
        </authorList>
    </citation>
    <scope>NUCLEOTIDE SEQUENCE</scope>
    <source>
        <strain evidence="8">BPL690</strain>
    </source>
</reference>
<dbReference type="FunFam" id="3.30.70.330:FF:000382">
    <property type="entry name" value="G-patch domain-containing protein"/>
    <property type="match status" value="1"/>
</dbReference>
<feature type="compositionally biased region" description="Basic and acidic residues" evidence="6">
    <location>
        <begin position="346"/>
        <end position="356"/>
    </location>
</feature>
<dbReference type="PANTHER" id="PTHR13288:SF8">
    <property type="entry name" value="SPLICING FACTOR 45"/>
    <property type="match status" value="1"/>
</dbReference>
<evidence type="ECO:0000256" key="4">
    <source>
        <dbReference type="ARBA" id="ARBA00023187"/>
    </source>
</evidence>
<feature type="domain" description="G-patch" evidence="7">
    <location>
        <begin position="607"/>
        <end position="653"/>
    </location>
</feature>
<keyword evidence="9" id="KW-1185">Reference proteome</keyword>
<feature type="region of interest" description="Disordered" evidence="6">
    <location>
        <begin position="479"/>
        <end position="520"/>
    </location>
</feature>
<evidence type="ECO:0000256" key="3">
    <source>
        <dbReference type="ARBA" id="ARBA00022884"/>
    </source>
</evidence>
<name>A0AAD4M7L1_9AGAM</name>
<dbReference type="InterPro" id="IPR035979">
    <property type="entry name" value="RBD_domain_sf"/>
</dbReference>
<feature type="region of interest" description="Disordered" evidence="6">
    <location>
        <begin position="133"/>
        <end position="190"/>
    </location>
</feature>
<feature type="compositionally biased region" description="Low complexity" evidence="6">
    <location>
        <begin position="133"/>
        <end position="160"/>
    </location>
</feature>
<evidence type="ECO:0000256" key="6">
    <source>
        <dbReference type="SAM" id="MobiDB-lite"/>
    </source>
</evidence>
<comment type="caution">
    <text evidence="8">The sequence shown here is derived from an EMBL/GenBank/DDBJ whole genome shotgun (WGS) entry which is preliminary data.</text>
</comment>
<keyword evidence="5" id="KW-0539">Nucleus</keyword>
<dbReference type="CDD" id="cd12374">
    <property type="entry name" value="RRM_UHM_SPF45_PUF60"/>
    <property type="match status" value="1"/>
</dbReference>